<organism evidence="2 3">
    <name type="scientific">Mycena alexandri</name>
    <dbReference type="NCBI Taxonomy" id="1745969"/>
    <lineage>
        <taxon>Eukaryota</taxon>
        <taxon>Fungi</taxon>
        <taxon>Dikarya</taxon>
        <taxon>Basidiomycota</taxon>
        <taxon>Agaricomycotina</taxon>
        <taxon>Agaricomycetes</taxon>
        <taxon>Agaricomycetidae</taxon>
        <taxon>Agaricales</taxon>
        <taxon>Marasmiineae</taxon>
        <taxon>Mycenaceae</taxon>
        <taxon>Mycena</taxon>
    </lineage>
</organism>
<dbReference type="AlphaFoldDB" id="A0AAD6XB85"/>
<evidence type="ECO:0000256" key="1">
    <source>
        <dbReference type="SAM" id="MobiDB-lite"/>
    </source>
</evidence>
<comment type="caution">
    <text evidence="2">The sequence shown here is derived from an EMBL/GenBank/DDBJ whole genome shotgun (WGS) entry which is preliminary data.</text>
</comment>
<feature type="region of interest" description="Disordered" evidence="1">
    <location>
        <begin position="217"/>
        <end position="237"/>
    </location>
</feature>
<dbReference type="EMBL" id="JARJCM010000016">
    <property type="protein sequence ID" value="KAJ7041661.1"/>
    <property type="molecule type" value="Genomic_DNA"/>
</dbReference>
<reference evidence="2" key="1">
    <citation type="submission" date="2023-03" db="EMBL/GenBank/DDBJ databases">
        <title>Massive genome expansion in bonnet fungi (Mycena s.s.) driven by repeated elements and novel gene families across ecological guilds.</title>
        <authorList>
            <consortium name="Lawrence Berkeley National Laboratory"/>
            <person name="Harder C.B."/>
            <person name="Miyauchi S."/>
            <person name="Viragh M."/>
            <person name="Kuo A."/>
            <person name="Thoen E."/>
            <person name="Andreopoulos B."/>
            <person name="Lu D."/>
            <person name="Skrede I."/>
            <person name="Drula E."/>
            <person name="Henrissat B."/>
            <person name="Morin E."/>
            <person name="Kohler A."/>
            <person name="Barry K."/>
            <person name="LaButti K."/>
            <person name="Morin E."/>
            <person name="Salamov A."/>
            <person name="Lipzen A."/>
            <person name="Mereny Z."/>
            <person name="Hegedus B."/>
            <person name="Baldrian P."/>
            <person name="Stursova M."/>
            <person name="Weitz H."/>
            <person name="Taylor A."/>
            <person name="Grigoriev I.V."/>
            <person name="Nagy L.G."/>
            <person name="Martin F."/>
            <person name="Kauserud H."/>
        </authorList>
    </citation>
    <scope>NUCLEOTIDE SEQUENCE</scope>
    <source>
        <strain evidence="2">CBHHK200</strain>
    </source>
</reference>
<feature type="compositionally biased region" description="Polar residues" evidence="1">
    <location>
        <begin position="217"/>
        <end position="227"/>
    </location>
</feature>
<sequence>MVLALRAPNFSFLSALSPMPAHKTRAKLAVIVNDHKTGNDQLIRGRTVRAKITSSFASSGSIIPNGGQATSPPLNFAPGRRSNSVKAGNVKRRRTQYRKCGGKYRLVWYARYTTPERKLTGESSLYAFIRGQLKVGGWTEALVHDELTAKGARAHSIKCSCLHRHREWYCWNAVGGFNGVEGAFLRWMGRRGHTTTNTIAVFPTIVYSGFLRPTTPTTKDSGHNIQNAPDWRTARGP</sequence>
<evidence type="ECO:0000313" key="2">
    <source>
        <dbReference type="EMBL" id="KAJ7041661.1"/>
    </source>
</evidence>
<accession>A0AAD6XB85</accession>
<name>A0AAD6XB85_9AGAR</name>
<gene>
    <name evidence="2" type="ORF">C8F04DRAFT_1177113</name>
</gene>
<evidence type="ECO:0000313" key="3">
    <source>
        <dbReference type="Proteomes" id="UP001218188"/>
    </source>
</evidence>
<protein>
    <submittedName>
        <fullName evidence="2">Uncharacterized protein</fullName>
    </submittedName>
</protein>
<dbReference type="Proteomes" id="UP001218188">
    <property type="component" value="Unassembled WGS sequence"/>
</dbReference>
<keyword evidence="3" id="KW-1185">Reference proteome</keyword>
<proteinExistence type="predicted"/>